<proteinExistence type="inferred from homology"/>
<organism evidence="8 9">
    <name type="scientific">Atractosteus spatula</name>
    <name type="common">Alligator gar</name>
    <name type="synonym">Lepisosteus spatula</name>
    <dbReference type="NCBI Taxonomy" id="7917"/>
    <lineage>
        <taxon>Eukaryota</taxon>
        <taxon>Metazoa</taxon>
        <taxon>Chordata</taxon>
        <taxon>Craniata</taxon>
        <taxon>Vertebrata</taxon>
        <taxon>Euteleostomi</taxon>
        <taxon>Actinopterygii</taxon>
        <taxon>Neopterygii</taxon>
        <taxon>Holostei</taxon>
        <taxon>Semionotiformes</taxon>
        <taxon>Lepisosteidae</taxon>
        <taxon>Atractosteus</taxon>
    </lineage>
</organism>
<dbReference type="InterPro" id="IPR051005">
    <property type="entry name" value="Pentraxin_domain"/>
</dbReference>
<comment type="subunit">
    <text evidence="6">Homopentamer. Pentaxin (or pentraxin) have a discoid arrangement of 5 non-covalently bound subunits.</text>
</comment>
<reference evidence="8" key="1">
    <citation type="journal article" date="2021" name="Cell">
        <title>Tracing the genetic footprints of vertebrate landing in non-teleost ray-finned fishes.</title>
        <authorList>
            <person name="Bi X."/>
            <person name="Wang K."/>
            <person name="Yang L."/>
            <person name="Pan H."/>
            <person name="Jiang H."/>
            <person name="Wei Q."/>
            <person name="Fang M."/>
            <person name="Yu H."/>
            <person name="Zhu C."/>
            <person name="Cai Y."/>
            <person name="He Y."/>
            <person name="Gan X."/>
            <person name="Zeng H."/>
            <person name="Yu D."/>
            <person name="Zhu Y."/>
            <person name="Jiang H."/>
            <person name="Qiu Q."/>
            <person name="Yang H."/>
            <person name="Zhang Y.E."/>
            <person name="Wang W."/>
            <person name="Zhu M."/>
            <person name="He S."/>
            <person name="Zhang G."/>
        </authorList>
    </citation>
    <scope>NUCLEOTIDE SEQUENCE</scope>
    <source>
        <strain evidence="8">Allg_001</strain>
    </source>
</reference>
<dbReference type="PROSITE" id="PS51828">
    <property type="entry name" value="PTX_2"/>
    <property type="match status" value="1"/>
</dbReference>
<comment type="similarity">
    <text evidence="6">Belongs to the pentraxin family.</text>
</comment>
<comment type="subcellular location">
    <subcellularLocation>
        <location evidence="6">Secreted</location>
    </subcellularLocation>
</comment>
<evidence type="ECO:0000256" key="4">
    <source>
        <dbReference type="ARBA" id="ARBA00023157"/>
    </source>
</evidence>
<accession>A0A8J7P539</accession>
<name>A0A8J7P539_ATRSP</name>
<dbReference type="PROSITE" id="PS00289">
    <property type="entry name" value="PTX_1"/>
    <property type="match status" value="1"/>
</dbReference>
<dbReference type="InterPro" id="IPR013320">
    <property type="entry name" value="ConA-like_dom_sf"/>
</dbReference>
<keyword evidence="1 6" id="KW-0479">Metal-binding</keyword>
<gene>
    <name evidence="8" type="primary">Apcs_1</name>
    <name evidence="8" type="ORF">GTO95_0001407</name>
</gene>
<dbReference type="InterPro" id="IPR030476">
    <property type="entry name" value="Pentaxin_CS"/>
</dbReference>
<feature type="non-terminal residue" evidence="8">
    <location>
        <position position="211"/>
    </location>
</feature>
<evidence type="ECO:0000313" key="9">
    <source>
        <dbReference type="Proteomes" id="UP000736164"/>
    </source>
</evidence>
<evidence type="ECO:0000256" key="1">
    <source>
        <dbReference type="ARBA" id="ARBA00022723"/>
    </source>
</evidence>
<feature type="domain" description="Pentraxin (PTX)" evidence="7">
    <location>
        <begin position="7"/>
        <end position="210"/>
    </location>
</feature>
<protein>
    <recommendedName>
        <fullName evidence="6">Pentraxin family member</fullName>
    </recommendedName>
</protein>
<evidence type="ECO:0000256" key="2">
    <source>
        <dbReference type="ARBA" id="ARBA00022729"/>
    </source>
</evidence>
<dbReference type="AlphaFoldDB" id="A0A8J7P539"/>
<dbReference type="InterPro" id="IPR001759">
    <property type="entry name" value="PTX_dom"/>
</dbReference>
<evidence type="ECO:0000259" key="7">
    <source>
        <dbReference type="PROSITE" id="PS51828"/>
    </source>
</evidence>
<evidence type="ECO:0000313" key="8">
    <source>
        <dbReference type="EMBL" id="MBN3323505.1"/>
    </source>
</evidence>
<comment type="caution">
    <text evidence="5">Lacks conserved residue(s) required for the propagation of feature annotation.</text>
</comment>
<evidence type="ECO:0000256" key="6">
    <source>
        <dbReference type="RuleBase" id="RU362112"/>
    </source>
</evidence>
<keyword evidence="9" id="KW-1185">Reference proteome</keyword>
<dbReference type="GO" id="GO:0005576">
    <property type="term" value="C:extracellular region"/>
    <property type="evidence" value="ECO:0007669"/>
    <property type="project" value="UniProtKB-SubCell"/>
</dbReference>
<dbReference type="SMART" id="SM00159">
    <property type="entry name" value="PTX"/>
    <property type="match status" value="1"/>
</dbReference>
<dbReference type="Proteomes" id="UP000736164">
    <property type="component" value="Unassembled WGS sequence"/>
</dbReference>
<feature type="non-terminal residue" evidence="8">
    <location>
        <position position="1"/>
    </location>
</feature>
<dbReference type="Pfam" id="PF00354">
    <property type="entry name" value="Pentaxin"/>
    <property type="match status" value="1"/>
</dbReference>
<evidence type="ECO:0000256" key="5">
    <source>
        <dbReference type="PROSITE-ProRule" id="PRU01172"/>
    </source>
</evidence>
<comment type="caution">
    <text evidence="8">The sequence shown here is derived from an EMBL/GenBank/DDBJ whole genome shotgun (WGS) entry which is preliminary data.</text>
</comment>
<dbReference type="EMBL" id="JAAWVO010065587">
    <property type="protein sequence ID" value="MBN3323505.1"/>
    <property type="molecule type" value="Genomic_DNA"/>
</dbReference>
<sequence>VFSLDLTGRAFYFPKASDPLYVRLIPERHEALTETTVCLRYSSDQNANMFLFSISTPHEDNVLTLYKVHQGEYATSLNNVQTTFKVNDTAPPSGWTHICVTWESATGSVRLFVNGMHSRYQKGSLRKISHGMQSIYLGQDPASTSGKTGSHYSFSGQITEVYVGDTVLSDCEISALNAGLDAPFDSLLSWKSLQYEKHDKILLKHVKGICL</sequence>
<dbReference type="PANTHER" id="PTHR45869">
    <property type="entry name" value="C-REACTIVE PROTEIN-RELATED"/>
    <property type="match status" value="1"/>
</dbReference>
<dbReference type="GO" id="GO:0046872">
    <property type="term" value="F:metal ion binding"/>
    <property type="evidence" value="ECO:0007669"/>
    <property type="project" value="UniProtKB-KW"/>
</dbReference>
<keyword evidence="4" id="KW-1015">Disulfide bond</keyword>
<keyword evidence="2" id="KW-0732">Signal</keyword>
<evidence type="ECO:0000256" key="3">
    <source>
        <dbReference type="ARBA" id="ARBA00022837"/>
    </source>
</evidence>
<dbReference type="PANTHER" id="PTHR45869:SF8">
    <property type="entry name" value="LAMG-LIKE JELLYROLL FOLD DOMAIN-CONTAINING PROTEIN"/>
    <property type="match status" value="1"/>
</dbReference>
<dbReference type="PRINTS" id="PR00895">
    <property type="entry name" value="PENTAXIN"/>
</dbReference>
<dbReference type="Gene3D" id="2.60.120.200">
    <property type="match status" value="1"/>
</dbReference>
<dbReference type="SUPFAM" id="SSF49899">
    <property type="entry name" value="Concanavalin A-like lectins/glucanases"/>
    <property type="match status" value="1"/>
</dbReference>
<comment type="cofactor">
    <cofactor evidence="6">
        <name>Ca(2+)</name>
        <dbReference type="ChEBI" id="CHEBI:29108"/>
    </cofactor>
    <text evidence="6">Binds 2 calcium ions per subunit.</text>
</comment>
<keyword evidence="3 6" id="KW-0106">Calcium</keyword>